<dbReference type="InterPro" id="IPR018982">
    <property type="entry name" value="RQC_domain"/>
</dbReference>
<feature type="compositionally biased region" description="Basic residues" evidence="19">
    <location>
        <begin position="1389"/>
        <end position="1403"/>
    </location>
</feature>
<evidence type="ECO:0000256" key="5">
    <source>
        <dbReference type="ARBA" id="ARBA00022448"/>
    </source>
</evidence>
<dbReference type="InterPro" id="IPR005829">
    <property type="entry name" value="Sugar_transporter_CS"/>
</dbReference>
<dbReference type="InterPro" id="IPR020846">
    <property type="entry name" value="MFS_dom"/>
</dbReference>
<evidence type="ECO:0000259" key="21">
    <source>
        <dbReference type="PROSITE" id="PS50850"/>
    </source>
</evidence>
<evidence type="ECO:0000256" key="20">
    <source>
        <dbReference type="SAM" id="Phobius"/>
    </source>
</evidence>
<feature type="compositionally biased region" description="Basic residues" evidence="19">
    <location>
        <begin position="362"/>
        <end position="373"/>
    </location>
</feature>
<keyword evidence="5" id="KW-0813">Transport</keyword>
<dbReference type="InterPro" id="IPR002464">
    <property type="entry name" value="DNA/RNA_helicase_DEAH_CS"/>
</dbReference>
<feature type="transmembrane region" description="Helical" evidence="20">
    <location>
        <begin position="2053"/>
        <end position="2076"/>
    </location>
</feature>
<dbReference type="PROSITE" id="PS50967">
    <property type="entry name" value="HRDC"/>
    <property type="match status" value="1"/>
</dbReference>
<comment type="catalytic activity">
    <reaction evidence="17">
        <text>Couples ATP hydrolysis with the unwinding of duplex DNA by translocating in the 3'-5' direction.</text>
        <dbReference type="EC" id="5.6.2.4"/>
    </reaction>
</comment>
<reference evidence="25" key="1">
    <citation type="submission" date="2020-04" db="EMBL/GenBank/DDBJ databases">
        <title>Genome Assembly and Annotation of Botryosphaeria dothidea sdau 11-99, a Latent Pathogen of Apple Fruit Ring Rot in China.</title>
        <authorList>
            <person name="Yu C."/>
            <person name="Diao Y."/>
            <person name="Lu Q."/>
            <person name="Zhao J."/>
            <person name="Cui S."/>
            <person name="Peng C."/>
            <person name="He B."/>
            <person name="Liu H."/>
        </authorList>
    </citation>
    <scope>NUCLEOTIDE SEQUENCE [LARGE SCALE GENOMIC DNA]</scope>
    <source>
        <strain evidence="25">Sdau11-99</strain>
    </source>
</reference>
<evidence type="ECO:0000256" key="15">
    <source>
        <dbReference type="ARBA" id="ARBA00023235"/>
    </source>
</evidence>
<dbReference type="Gene3D" id="1.10.150.80">
    <property type="entry name" value="HRDC domain"/>
    <property type="match status" value="1"/>
</dbReference>
<feature type="transmembrane region" description="Helical" evidence="20">
    <location>
        <begin position="2194"/>
        <end position="2215"/>
    </location>
</feature>
<dbReference type="Gene3D" id="1.10.10.10">
    <property type="entry name" value="Winged helix-like DNA-binding domain superfamily/Winged helix DNA-binding domain"/>
    <property type="match status" value="1"/>
</dbReference>
<evidence type="ECO:0000256" key="7">
    <source>
        <dbReference type="ARBA" id="ARBA00022741"/>
    </source>
</evidence>
<dbReference type="Pfam" id="PF16124">
    <property type="entry name" value="RecQ_Zn_bind"/>
    <property type="match status" value="1"/>
</dbReference>
<keyword evidence="6 20" id="KW-0812">Transmembrane</keyword>
<evidence type="ECO:0000256" key="14">
    <source>
        <dbReference type="ARBA" id="ARBA00023204"/>
    </source>
</evidence>
<dbReference type="EMBL" id="WWBZ02000040">
    <property type="protein sequence ID" value="KAF4305355.1"/>
    <property type="molecule type" value="Genomic_DNA"/>
</dbReference>
<evidence type="ECO:0000256" key="1">
    <source>
        <dbReference type="ARBA" id="ARBA00001947"/>
    </source>
</evidence>
<feature type="transmembrane region" description="Helical" evidence="20">
    <location>
        <begin position="2022"/>
        <end position="2041"/>
    </location>
</feature>
<gene>
    <name evidence="25" type="ORF">GTA08_BOTSDO06658</name>
</gene>
<feature type="transmembrane region" description="Helical" evidence="20">
    <location>
        <begin position="2298"/>
        <end position="2320"/>
    </location>
</feature>
<feature type="region of interest" description="Disordered" evidence="19">
    <location>
        <begin position="192"/>
        <end position="411"/>
    </location>
</feature>
<keyword evidence="8" id="KW-0227">DNA damage</keyword>
<feature type="domain" description="Helicase C-terminal" evidence="24">
    <location>
        <begin position="1076"/>
        <end position="1229"/>
    </location>
</feature>
<sequence length="2399" mass="267447">MTKHNLKTHLSWLLNAKPFVPPVGQHIVLPASDVPPSPGALGTQGFAVDSVDLTGDVLTREPPRSQPVVPHFRPHASQNTAVDSAPPPPIDNSEPGSHHATTDMVKLRAAPGSTSKPRLISHAPPNRTPVAGASNRFNEKLTAVSSGPSKRSHDPIGVGLNGYAEKSKAKSYLGPQKELPEEWDMTDIDAIDLTGDSDTRTGSSPSIHVPASTSRKRKSNQFEADPEDSPARRRPRVQSRPPGGLGQDEFAPIEDFEEPPPPYSTVAQKPADPLAEPQPIFDDEDFGDLQDISALDADDEDQQRVSESPFKSTPKKRKPLGRVPSGPSEDGFSAVTLRKPSRSPNKVNWSDCVHSAEEQRGRPVKASHQSKRRIIADSEDEDGFDFNDQEVQESAPFPPPQLELRNQGSPVKQSALKPFTIDKSKDFRWHECKADPASLANQINQPQEVTAKKQISSASSKVSRANTITENVVATPSQASPSLLTKEERHLVSEFAGWPEACLKAVCKELDTEVQQLREAQTEYLEEYDVPSRELINQSKAALKRKGIVETLLETRRNFLKASMKKKELAKRVLGFMETEYSHDLTDIHETEAQMKAASEHFRNLEVEMIKSMRAAGFVNGEGDAVHLCDPPQISAGDIVVCSTQATAGPHAKEKQRTREFADAASTQRVQQTQIVPKNPTLAPRGDSPSLGAQRGSRTAPRRADMEAFVDEDFDDTSFNNSRPRPGETHNASNACRRPPEANVRQGFSERGVYFDENDIEEDDEALFSKNMGTPPTHIIDEEEDEFGDLDINDEDMLDMTHPHHVFQETSGNRIRHQLGRDPSTKKPSTKGLTSMGPPANQPQFSWTNDVKRTLRDRFHLRGFRPHQLEAINATLAGKDCFVLMPTGGGKSLCYQLPAVIQTGKTRGVTVVISPLLSLMEDQVNHLRALHVQAFHINGELSFEQRRFIMNALREPQVEKFIQVLYVTPEMLSKNQAMISLLQDLHRRQRLARIVIDEAHCVSQWGHDFRPDYKSLGEVRRQFFGVPVMALTATATENVKVDTIHNLGIQGCEIFAQSFNRPNLYYEVRTKGRKEDILQNIAEIIKTHYRGQSGIVYCLSRKKCELIARQLREKHNISAQHYHAGMEPAQKSETQKAWQAGRYKVIVATIAFGMGIDKPDVRFVIHHSIPKSLEGYYQETGRAGRDGQRSGCYLFYGYQDTTILKKMIDEGEGSRQQKDRQYAMLRNVVQFCENKADCRRVQVLMYFNELFKADDCNAECDNCNSTTTFEYRDFTDLAAEAVKLVGRIQKEKVTLLHCADVFRGASTKRIKELGHDHLDEYSVGSGLERGDAERLFQRLISEDAFEEENNVNRAGFASQYIKLGRNFRIFQARQQQIQLHVRVSPRQAKSSKAKTAVTKRKSTKVAGAREDHPLSTNVSSPVQMPSRVKRKIRAAPRADDEDEFLVNNEAALSEAEDESDAFEPTPLPRSRTIAKSCKTSRQKLGPPITTDEKMARLDELHQDVVEAFVLAGRSECQRILMLRNLRAHPFTDTVLREMAISFPDTQKELMEIPGIDHHMVTLHGERFLKLIKQFKNSFESMSGPKPDRVMDPNHEIIEISDEDDEEDEGNYEEELDLDDSEDIRSPYFQQHEADPEVAAFNERYSQAQTSAPAAARSTRPATGVQRYTSGTGKRCKRAQRPQKYREAQVGIGFPRNMVSEKLEKRSASPAAAIDNAGPPKRRWEAQGAEREAPPAAAKGSSRSFSCWAPAPVPHPPPAVGCDNLNTDPGLRISLPLRAPNADRVPAIKFAVSCTMAGQSDSDRQSLSIQSTTMDKLDAPLPIKVDEQLQQPHHEVAPTRSDRPVFEIRQPYGPPGKPAAFRPRISRWPANRRPPTGFRGLFYSSYVALCAAFSAMGGLLFGYDQGVVSVILVMPQFLEVFPRVSANASGAGFWKGLLTAMIELGALLGAFNQGWIADKISRKYSIVLAVFIFTIGSALQTAAVDYTMLVVARLIGGVGIGMLSMVAPLFISEISPPEIRGALLVLEEFSIVTGIVIAYWITYGTQYIPSEWSWRLPFLIQILPGLVLGIGIVFLPFSPRWLASKGRDQEALESLAKLRQLPKSDTRVLQEWYDIRTEVAFQKEVAQERHPKLFGSRKAADRIRLELTSWADCFKKGCWRRTHVGMGIMFFQQFVGINALIYYAPTLFETMGQDYSMQLVLAGVLNVAQLVGVASSIWTMDRFGRRPLLLWGAAVMGIAHIIIAVLVGKFDDNWPAHKTQGWTSVAFLFVYMLAFGASWGPVPWAVPSEVFPSSLRAKGVALSTCSNWLNNFIIGLITPPLVQNTGFGAYTFFAVFCILGFVWTFFFVPETNGRTLEQMDHVFKDRSSAAEEARRLRIEAEIVGRVPASSDVESADAVKA</sequence>
<dbReference type="InterPro" id="IPR036259">
    <property type="entry name" value="MFS_trans_sf"/>
</dbReference>
<feature type="domain" description="Major facilitator superfamily (MFS) profile" evidence="21">
    <location>
        <begin position="1889"/>
        <end position="2351"/>
    </location>
</feature>
<feature type="transmembrane region" description="Helical" evidence="20">
    <location>
        <begin position="1963"/>
        <end position="1983"/>
    </location>
</feature>
<dbReference type="InterPro" id="IPR011545">
    <property type="entry name" value="DEAD/DEAH_box_helicase_dom"/>
</dbReference>
<evidence type="ECO:0000256" key="11">
    <source>
        <dbReference type="ARBA" id="ARBA00022989"/>
    </source>
</evidence>
<evidence type="ECO:0000256" key="2">
    <source>
        <dbReference type="ARBA" id="ARBA00004141"/>
    </source>
</evidence>
<feature type="domain" description="Helicase ATP-binding" evidence="23">
    <location>
        <begin position="872"/>
        <end position="1053"/>
    </location>
</feature>
<dbReference type="SMART" id="SM00490">
    <property type="entry name" value="HELICc"/>
    <property type="match status" value="1"/>
</dbReference>
<evidence type="ECO:0000256" key="6">
    <source>
        <dbReference type="ARBA" id="ARBA00022692"/>
    </source>
</evidence>
<dbReference type="EC" id="5.6.2.4" evidence="18"/>
<dbReference type="CDD" id="cd17356">
    <property type="entry name" value="MFS_HXT"/>
    <property type="match status" value="1"/>
</dbReference>
<dbReference type="InterPro" id="IPR050360">
    <property type="entry name" value="MFS_Sugar_Transporters"/>
</dbReference>
<dbReference type="NCBIfam" id="TIGR00879">
    <property type="entry name" value="SP"/>
    <property type="match status" value="1"/>
</dbReference>
<feature type="domain" description="HRDC" evidence="22">
    <location>
        <begin position="1498"/>
        <end position="1581"/>
    </location>
</feature>
<comment type="similarity">
    <text evidence="4">Belongs to the major facilitator superfamily. Sugar transporter (TC 2.A.1.1) family.</text>
</comment>
<proteinExistence type="inferred from homology"/>
<feature type="compositionally biased region" description="Basic and acidic residues" evidence="19">
    <location>
        <begin position="1721"/>
        <end position="1732"/>
    </location>
</feature>
<evidence type="ECO:0000256" key="10">
    <source>
        <dbReference type="ARBA" id="ARBA00022840"/>
    </source>
</evidence>
<comment type="subcellular location">
    <subcellularLocation>
        <location evidence="2">Membrane</location>
        <topology evidence="2">Multi-pass membrane protein</topology>
    </subcellularLocation>
</comment>
<dbReference type="Pfam" id="PF00570">
    <property type="entry name" value="HRDC"/>
    <property type="match status" value="1"/>
</dbReference>
<dbReference type="SUPFAM" id="SSF103473">
    <property type="entry name" value="MFS general substrate transporter"/>
    <property type="match status" value="1"/>
</dbReference>
<comment type="cofactor">
    <cofactor evidence="1">
        <name>Zn(2+)</name>
        <dbReference type="ChEBI" id="CHEBI:29105"/>
    </cofactor>
</comment>
<dbReference type="PRINTS" id="PR00171">
    <property type="entry name" value="SUGRTRNSPORT"/>
</dbReference>
<keyword evidence="14" id="KW-0234">DNA repair</keyword>
<dbReference type="InterPro" id="IPR036388">
    <property type="entry name" value="WH-like_DNA-bd_sf"/>
</dbReference>
<feature type="transmembrane region" description="Helical" evidence="20">
    <location>
        <begin position="1989"/>
        <end position="2010"/>
    </location>
</feature>
<dbReference type="GO" id="GO:0016787">
    <property type="term" value="F:hydrolase activity"/>
    <property type="evidence" value="ECO:0007669"/>
    <property type="project" value="UniProtKB-KW"/>
</dbReference>
<dbReference type="PROSITE" id="PS51192">
    <property type="entry name" value="HELICASE_ATP_BIND_1"/>
    <property type="match status" value="1"/>
</dbReference>
<evidence type="ECO:0000256" key="8">
    <source>
        <dbReference type="ARBA" id="ARBA00022763"/>
    </source>
</evidence>
<comment type="similarity">
    <text evidence="3">Belongs to the helicase family. RecQ subfamily.</text>
</comment>
<evidence type="ECO:0000256" key="3">
    <source>
        <dbReference type="ARBA" id="ARBA00005446"/>
    </source>
</evidence>
<feature type="compositionally biased region" description="Basic and acidic residues" evidence="19">
    <location>
        <begin position="651"/>
        <end position="662"/>
    </location>
</feature>
<feature type="compositionally biased region" description="Polar residues" evidence="19">
    <location>
        <begin position="1414"/>
        <end position="1423"/>
    </location>
</feature>
<keyword evidence="16" id="KW-0539">Nucleus</keyword>
<dbReference type="InterPro" id="IPR014001">
    <property type="entry name" value="Helicase_ATP-bd"/>
</dbReference>
<dbReference type="PROSITE" id="PS51194">
    <property type="entry name" value="HELICASE_CTER"/>
    <property type="match status" value="1"/>
</dbReference>
<dbReference type="PROSITE" id="PS50850">
    <property type="entry name" value="MFS"/>
    <property type="match status" value="1"/>
</dbReference>
<dbReference type="FunFam" id="1.10.10.10:FF:000495">
    <property type="entry name" value="RecQ family helicase MusN"/>
    <property type="match status" value="1"/>
</dbReference>
<dbReference type="Pfam" id="PF00083">
    <property type="entry name" value="Sugar_tr"/>
    <property type="match status" value="1"/>
</dbReference>
<dbReference type="FunFam" id="3.40.50.300:FF:001975">
    <property type="entry name" value="ATP-dependent DNA helicase"/>
    <property type="match status" value="1"/>
</dbReference>
<feature type="transmembrane region" description="Helical" evidence="20">
    <location>
        <begin position="2267"/>
        <end position="2286"/>
    </location>
</feature>
<keyword evidence="12" id="KW-0238">DNA-binding</keyword>
<dbReference type="SMART" id="SM00487">
    <property type="entry name" value="DEXDc"/>
    <property type="match status" value="1"/>
</dbReference>
<dbReference type="Pfam" id="PF00271">
    <property type="entry name" value="Helicase_C"/>
    <property type="match status" value="1"/>
</dbReference>
<evidence type="ECO:0000256" key="16">
    <source>
        <dbReference type="ARBA" id="ARBA00023242"/>
    </source>
</evidence>
<dbReference type="GO" id="GO:0016020">
    <property type="term" value="C:membrane"/>
    <property type="evidence" value="ECO:0007669"/>
    <property type="project" value="UniProtKB-SubCell"/>
</dbReference>
<feature type="compositionally biased region" description="Low complexity" evidence="19">
    <location>
        <begin position="1650"/>
        <end position="1662"/>
    </location>
</feature>
<feature type="compositionally biased region" description="Polar residues" evidence="19">
    <location>
        <begin position="665"/>
        <end position="676"/>
    </location>
</feature>
<evidence type="ECO:0000256" key="19">
    <source>
        <dbReference type="SAM" id="MobiDB-lite"/>
    </source>
</evidence>
<keyword evidence="7" id="KW-0547">Nucleotide-binding</keyword>
<evidence type="ECO:0000256" key="9">
    <source>
        <dbReference type="ARBA" id="ARBA00022801"/>
    </source>
</evidence>
<dbReference type="OrthoDB" id="10261556at2759"/>
<feature type="compositionally biased region" description="Acidic residues" evidence="19">
    <location>
        <begin position="377"/>
        <end position="391"/>
    </location>
</feature>
<evidence type="ECO:0000259" key="23">
    <source>
        <dbReference type="PROSITE" id="PS51192"/>
    </source>
</evidence>
<dbReference type="GO" id="GO:0003677">
    <property type="term" value="F:DNA binding"/>
    <property type="evidence" value="ECO:0007669"/>
    <property type="project" value="UniProtKB-KW"/>
</dbReference>
<feature type="region of interest" description="Disordered" evidence="19">
    <location>
        <begin position="1701"/>
        <end position="1743"/>
    </location>
</feature>
<comment type="caution">
    <text evidence="25">The sequence shown here is derived from an EMBL/GenBank/DDBJ whole genome shotgun (WGS) entry which is preliminary data.</text>
</comment>
<evidence type="ECO:0000256" key="12">
    <source>
        <dbReference type="ARBA" id="ARBA00023125"/>
    </source>
</evidence>
<dbReference type="GO" id="GO:0006260">
    <property type="term" value="P:DNA replication"/>
    <property type="evidence" value="ECO:0007669"/>
    <property type="project" value="InterPro"/>
</dbReference>
<evidence type="ECO:0000256" key="17">
    <source>
        <dbReference type="ARBA" id="ARBA00034617"/>
    </source>
</evidence>
<evidence type="ECO:0000313" key="25">
    <source>
        <dbReference type="EMBL" id="KAF4305355.1"/>
    </source>
</evidence>
<dbReference type="Pfam" id="PF00270">
    <property type="entry name" value="DEAD"/>
    <property type="match status" value="1"/>
</dbReference>
<evidence type="ECO:0000259" key="24">
    <source>
        <dbReference type="PROSITE" id="PS51194"/>
    </source>
</evidence>
<dbReference type="SUPFAM" id="SSF52540">
    <property type="entry name" value="P-loop containing nucleoside triphosphate hydrolases"/>
    <property type="match status" value="1"/>
</dbReference>
<feature type="transmembrane region" description="Helical" evidence="20">
    <location>
        <begin position="2227"/>
        <end position="2247"/>
    </location>
</feature>
<dbReference type="PANTHER" id="PTHR48022">
    <property type="entry name" value="PLASTIDIC GLUCOSE TRANSPORTER 4"/>
    <property type="match status" value="1"/>
</dbReference>
<organism evidence="25 26">
    <name type="scientific">Botryosphaeria dothidea</name>
    <dbReference type="NCBI Taxonomy" id="55169"/>
    <lineage>
        <taxon>Eukaryota</taxon>
        <taxon>Fungi</taxon>
        <taxon>Dikarya</taxon>
        <taxon>Ascomycota</taxon>
        <taxon>Pezizomycotina</taxon>
        <taxon>Dothideomycetes</taxon>
        <taxon>Dothideomycetes incertae sedis</taxon>
        <taxon>Botryosphaeriales</taxon>
        <taxon>Botryosphaeriaceae</taxon>
        <taxon>Botryosphaeria</taxon>
    </lineage>
</organism>
<dbReference type="CDD" id="cd18794">
    <property type="entry name" value="SF2_C_RecQ"/>
    <property type="match status" value="1"/>
</dbReference>
<dbReference type="InterPro" id="IPR001650">
    <property type="entry name" value="Helicase_C-like"/>
</dbReference>
<keyword evidence="13 20" id="KW-0472">Membrane</keyword>
<dbReference type="InterPro" id="IPR027417">
    <property type="entry name" value="P-loop_NTPase"/>
</dbReference>
<evidence type="ECO:0000256" key="18">
    <source>
        <dbReference type="ARBA" id="ARBA00034808"/>
    </source>
</evidence>
<evidence type="ECO:0000256" key="4">
    <source>
        <dbReference type="ARBA" id="ARBA00010992"/>
    </source>
</evidence>
<dbReference type="SUPFAM" id="SSF46785">
    <property type="entry name" value="Winged helix' DNA-binding domain"/>
    <property type="match status" value="1"/>
</dbReference>
<dbReference type="PROSITE" id="PS00216">
    <property type="entry name" value="SUGAR_TRANSPORT_1"/>
    <property type="match status" value="1"/>
</dbReference>
<keyword evidence="26" id="KW-1185">Reference proteome</keyword>
<dbReference type="InterPro" id="IPR002121">
    <property type="entry name" value="HRDC_dom"/>
</dbReference>
<keyword evidence="11 20" id="KW-1133">Transmembrane helix</keyword>
<dbReference type="InterPro" id="IPR032284">
    <property type="entry name" value="RecQ_Zn-bd"/>
</dbReference>
<dbReference type="InterPro" id="IPR036390">
    <property type="entry name" value="WH_DNA-bd_sf"/>
</dbReference>
<keyword evidence="15" id="KW-0413">Isomerase</keyword>
<evidence type="ECO:0000313" key="26">
    <source>
        <dbReference type="Proteomes" id="UP000572817"/>
    </source>
</evidence>
<accession>A0A8H4IQB8</accession>
<dbReference type="PROSITE" id="PS00690">
    <property type="entry name" value="DEAH_ATP_HELICASE"/>
    <property type="match status" value="1"/>
</dbReference>
<dbReference type="GO" id="GO:0005524">
    <property type="term" value="F:ATP binding"/>
    <property type="evidence" value="ECO:0007669"/>
    <property type="project" value="UniProtKB-KW"/>
</dbReference>
<protein>
    <recommendedName>
        <fullName evidence="18">DNA 3'-5' helicase</fullName>
        <ecNumber evidence="18">5.6.2.4</ecNumber>
    </recommendedName>
</protein>
<keyword evidence="9" id="KW-0378">Hydrolase</keyword>
<feature type="region of interest" description="Disordered" evidence="19">
    <location>
        <begin position="1383"/>
        <end position="1428"/>
    </location>
</feature>
<feature type="region of interest" description="Disordered" evidence="19">
    <location>
        <begin position="1650"/>
        <end position="1683"/>
    </location>
</feature>
<evidence type="ECO:0000259" key="22">
    <source>
        <dbReference type="PROSITE" id="PS50967"/>
    </source>
</evidence>
<dbReference type="PANTHER" id="PTHR48022:SF14">
    <property type="entry name" value="MAJOR FACILITATOR SUPERFAMILY (MFS) PROFILE DOMAIN-CONTAINING PROTEIN-RELATED"/>
    <property type="match status" value="1"/>
</dbReference>
<dbReference type="GO" id="GO:0000724">
    <property type="term" value="P:double-strand break repair via homologous recombination"/>
    <property type="evidence" value="ECO:0007669"/>
    <property type="project" value="UniProtKB-ARBA"/>
</dbReference>
<keyword evidence="25" id="KW-0347">Helicase</keyword>
<dbReference type="FunFam" id="3.40.50.300:FF:000537">
    <property type="entry name" value="Bloom syndrome RecQ-like helicase"/>
    <property type="match status" value="1"/>
</dbReference>
<dbReference type="CDD" id="cd17920">
    <property type="entry name" value="DEXHc_RecQ"/>
    <property type="match status" value="1"/>
</dbReference>
<feature type="compositionally biased region" description="Basic residues" evidence="19">
    <location>
        <begin position="1673"/>
        <end position="1682"/>
    </location>
</feature>
<name>A0A8H4IQB8_9PEZI</name>
<dbReference type="InterPro" id="IPR005828">
    <property type="entry name" value="MFS_sugar_transport-like"/>
</dbReference>
<feature type="region of interest" description="Disordered" evidence="19">
    <location>
        <begin position="57"/>
        <end position="162"/>
    </location>
</feature>
<dbReference type="Gene3D" id="1.20.1250.20">
    <property type="entry name" value="MFS general substrate transporter like domains"/>
    <property type="match status" value="1"/>
</dbReference>
<dbReference type="InterPro" id="IPR004589">
    <property type="entry name" value="DNA_helicase_ATP-dep_RecQ"/>
</dbReference>
<dbReference type="Proteomes" id="UP000572817">
    <property type="component" value="Unassembled WGS sequence"/>
</dbReference>
<dbReference type="SMART" id="SM00956">
    <property type="entry name" value="RQC"/>
    <property type="match status" value="1"/>
</dbReference>
<dbReference type="PROSITE" id="PS00217">
    <property type="entry name" value="SUGAR_TRANSPORT_2"/>
    <property type="match status" value="1"/>
</dbReference>
<dbReference type="InterPro" id="IPR003663">
    <property type="entry name" value="Sugar/inositol_transpt"/>
</dbReference>
<dbReference type="FunFam" id="1.20.1250.20:FF:000026">
    <property type="entry name" value="MFS quinate transporter QutD"/>
    <property type="match status" value="1"/>
</dbReference>
<dbReference type="InterPro" id="IPR044876">
    <property type="entry name" value="HRDC_dom_sf"/>
</dbReference>
<feature type="transmembrane region" description="Helical" evidence="20">
    <location>
        <begin position="2163"/>
        <end position="2182"/>
    </location>
</feature>
<feature type="transmembrane region" description="Helical" evidence="20">
    <location>
        <begin position="1880"/>
        <end position="1899"/>
    </location>
</feature>
<dbReference type="Gene3D" id="3.40.50.300">
    <property type="entry name" value="P-loop containing nucleotide triphosphate hydrolases"/>
    <property type="match status" value="2"/>
</dbReference>
<feature type="region of interest" description="Disordered" evidence="19">
    <location>
        <begin position="816"/>
        <end position="845"/>
    </location>
</feature>
<dbReference type="SUPFAM" id="SSF47819">
    <property type="entry name" value="HRDC-like"/>
    <property type="match status" value="1"/>
</dbReference>
<dbReference type="NCBIfam" id="TIGR00614">
    <property type="entry name" value="recQ_fam"/>
    <property type="match status" value="1"/>
</dbReference>
<dbReference type="InterPro" id="IPR010997">
    <property type="entry name" value="HRDC-like_sf"/>
</dbReference>
<feature type="transmembrane region" description="Helical" evidence="20">
    <location>
        <begin position="2326"/>
        <end position="2347"/>
    </location>
</feature>
<feature type="region of interest" description="Disordered" evidence="19">
    <location>
        <begin position="647"/>
        <end position="748"/>
    </location>
</feature>
<keyword evidence="10" id="KW-0067">ATP-binding</keyword>
<evidence type="ECO:0000256" key="13">
    <source>
        <dbReference type="ARBA" id="ARBA00023136"/>
    </source>
</evidence>
<dbReference type="GO" id="GO:0043138">
    <property type="term" value="F:3'-5' DNA helicase activity"/>
    <property type="evidence" value="ECO:0007669"/>
    <property type="project" value="UniProtKB-EC"/>
</dbReference>
<dbReference type="Pfam" id="PF09382">
    <property type="entry name" value="RQC"/>
    <property type="match status" value="1"/>
</dbReference>
<dbReference type="GO" id="GO:0005351">
    <property type="term" value="F:carbohydrate:proton symporter activity"/>
    <property type="evidence" value="ECO:0007669"/>
    <property type="project" value="TreeGrafter"/>
</dbReference>